<gene>
    <name evidence="4" type="ORF">GW7_02909</name>
</gene>
<reference evidence="4 5" key="1">
    <citation type="journal article" date="2011" name="Nature">
        <title>Genome sequencing reveals insights into physiology and longevity of the naked mole rat.</title>
        <authorList>
            <person name="Kim E.B."/>
            <person name="Fang X."/>
            <person name="Fushan A.A."/>
            <person name="Huang Z."/>
            <person name="Lobanov A.V."/>
            <person name="Han L."/>
            <person name="Marino S.M."/>
            <person name="Sun X."/>
            <person name="Turanov A.A."/>
            <person name="Yang P."/>
            <person name="Yim S.H."/>
            <person name="Zhao X."/>
            <person name="Kasaikina M.V."/>
            <person name="Stoletzki N."/>
            <person name="Peng C."/>
            <person name="Polak P."/>
            <person name="Xiong Z."/>
            <person name="Kiezun A."/>
            <person name="Zhu Y."/>
            <person name="Chen Y."/>
            <person name="Kryukov G.V."/>
            <person name="Zhang Q."/>
            <person name="Peshkin L."/>
            <person name="Yang L."/>
            <person name="Bronson R.T."/>
            <person name="Buffenstein R."/>
            <person name="Wang B."/>
            <person name="Han C."/>
            <person name="Li Q."/>
            <person name="Chen L."/>
            <person name="Zhao W."/>
            <person name="Sunyaev S.R."/>
            <person name="Park T.J."/>
            <person name="Zhang G."/>
            <person name="Wang J."/>
            <person name="Gladyshev V.N."/>
        </authorList>
    </citation>
    <scope>NUCLEOTIDE SEQUENCE [LARGE SCALE GENOMIC DNA]</scope>
</reference>
<dbReference type="InterPro" id="IPR000504">
    <property type="entry name" value="RRM_dom"/>
</dbReference>
<dbReference type="EMBL" id="JH166384">
    <property type="protein sequence ID" value="EHA98971.1"/>
    <property type="molecule type" value="Genomic_DNA"/>
</dbReference>
<dbReference type="InterPro" id="IPR035979">
    <property type="entry name" value="RBD_domain_sf"/>
</dbReference>
<proteinExistence type="predicted"/>
<dbReference type="eggNOG" id="KOG0118">
    <property type="taxonomic scope" value="Eukaryota"/>
</dbReference>
<dbReference type="AlphaFoldDB" id="G5APL1"/>
<dbReference type="SMART" id="SM00360">
    <property type="entry name" value="RRM"/>
    <property type="match status" value="1"/>
</dbReference>
<feature type="region of interest" description="Disordered" evidence="2">
    <location>
        <begin position="127"/>
        <end position="192"/>
    </location>
</feature>
<feature type="compositionally biased region" description="Basic residues" evidence="2">
    <location>
        <begin position="133"/>
        <end position="144"/>
    </location>
</feature>
<feature type="compositionally biased region" description="Polar residues" evidence="2">
    <location>
        <begin position="164"/>
        <end position="175"/>
    </location>
</feature>
<dbReference type="PROSITE" id="PS50102">
    <property type="entry name" value="RRM"/>
    <property type="match status" value="1"/>
</dbReference>
<dbReference type="PANTHER" id="PTHR46259:SF1">
    <property type="entry name" value="ZINC FINGER CCHC-TYPE AND RNA-BINDING MOTIF-CONTAINING PROTEIN 1"/>
    <property type="match status" value="1"/>
</dbReference>
<evidence type="ECO:0000256" key="1">
    <source>
        <dbReference type="PROSITE-ProRule" id="PRU00176"/>
    </source>
</evidence>
<keyword evidence="1" id="KW-0694">RNA-binding</keyword>
<dbReference type="Proteomes" id="UP000006813">
    <property type="component" value="Unassembled WGS sequence"/>
</dbReference>
<dbReference type="SUPFAM" id="SSF54928">
    <property type="entry name" value="RNA-binding domain, RBD"/>
    <property type="match status" value="1"/>
</dbReference>
<evidence type="ECO:0000256" key="2">
    <source>
        <dbReference type="SAM" id="MobiDB-lite"/>
    </source>
</evidence>
<sequence>MSAGLAPSKSTMCVSNLSISLTNNNLYRRFSKYAKAIKVTVMKDKDMRKGKGVAFILFLDKDSAQNSTRAINNKQLFGRVIKASIGIDNGRTAEFMQRRNCFDELKYYECGESGHLSYACPKNMLREREPPKKKEKKKKKKIAYPKKIEDTAESENEGEDPALNSLSQAIASQQAKTEEQKKWKLSAGGPSTSEDLWRLRIKKSTYFSDEEEFSD</sequence>
<dbReference type="GO" id="GO:0000398">
    <property type="term" value="P:mRNA splicing, via spliceosome"/>
    <property type="evidence" value="ECO:0007669"/>
    <property type="project" value="InterPro"/>
</dbReference>
<organism evidence="4 5">
    <name type="scientific">Heterocephalus glaber</name>
    <name type="common">Naked mole rat</name>
    <dbReference type="NCBI Taxonomy" id="10181"/>
    <lineage>
        <taxon>Eukaryota</taxon>
        <taxon>Metazoa</taxon>
        <taxon>Chordata</taxon>
        <taxon>Craniata</taxon>
        <taxon>Vertebrata</taxon>
        <taxon>Euteleostomi</taxon>
        <taxon>Mammalia</taxon>
        <taxon>Eutheria</taxon>
        <taxon>Euarchontoglires</taxon>
        <taxon>Glires</taxon>
        <taxon>Rodentia</taxon>
        <taxon>Hystricomorpha</taxon>
        <taxon>Bathyergidae</taxon>
        <taxon>Heterocephalus</taxon>
    </lineage>
</organism>
<evidence type="ECO:0000313" key="4">
    <source>
        <dbReference type="EMBL" id="EHA98971.1"/>
    </source>
</evidence>
<dbReference type="STRING" id="10181.G5APL1"/>
<dbReference type="InParanoid" id="G5APL1"/>
<dbReference type="Gene3D" id="3.30.70.330">
    <property type="match status" value="1"/>
</dbReference>
<dbReference type="Pfam" id="PF00076">
    <property type="entry name" value="RRM_1"/>
    <property type="match status" value="1"/>
</dbReference>
<dbReference type="InterPro" id="IPR044598">
    <property type="entry name" value="ZCRB1"/>
</dbReference>
<feature type="compositionally biased region" description="Acidic residues" evidence="2">
    <location>
        <begin position="151"/>
        <end position="160"/>
    </location>
</feature>
<dbReference type="GO" id="GO:0003723">
    <property type="term" value="F:RNA binding"/>
    <property type="evidence" value="ECO:0007669"/>
    <property type="project" value="UniProtKB-UniRule"/>
</dbReference>
<dbReference type="InterPro" id="IPR012677">
    <property type="entry name" value="Nucleotide-bd_a/b_plait_sf"/>
</dbReference>
<feature type="domain" description="RRM" evidence="3">
    <location>
        <begin position="10"/>
        <end position="88"/>
    </location>
</feature>
<name>G5APL1_HETGA</name>
<protein>
    <submittedName>
        <fullName evidence="4">Zinc finger CCHC-type and RNA-binding motif-containing protein 1</fullName>
    </submittedName>
</protein>
<evidence type="ECO:0000259" key="3">
    <source>
        <dbReference type="PROSITE" id="PS50102"/>
    </source>
</evidence>
<accession>G5APL1</accession>
<evidence type="ECO:0000313" key="5">
    <source>
        <dbReference type="Proteomes" id="UP000006813"/>
    </source>
</evidence>
<dbReference type="PANTHER" id="PTHR46259">
    <property type="entry name" value="ZINC FINGER CCHC-TYPE AND RNA-BINDING MOTIF-CONTAINING PROTEIN 1"/>
    <property type="match status" value="1"/>
</dbReference>
<dbReference type="GO" id="GO:0005689">
    <property type="term" value="C:U12-type spliceosomal complex"/>
    <property type="evidence" value="ECO:0007669"/>
    <property type="project" value="InterPro"/>
</dbReference>